<comment type="caution">
    <text evidence="2">The sequence shown here is derived from an EMBL/GenBank/DDBJ whole genome shotgun (WGS) entry which is preliminary data.</text>
</comment>
<keyword evidence="3" id="KW-1185">Reference proteome</keyword>
<reference evidence="2 3" key="1">
    <citation type="submission" date="2023-07" db="EMBL/GenBank/DDBJ databases">
        <title>Sorghum-associated microbial communities from plants grown in Nebraska, USA.</title>
        <authorList>
            <person name="Schachtman D."/>
        </authorList>
    </citation>
    <scope>NUCLEOTIDE SEQUENCE [LARGE SCALE GENOMIC DNA]</scope>
    <source>
        <strain evidence="2 3">DS1001</strain>
    </source>
</reference>
<accession>A0AAJ1SWE0</accession>
<organism evidence="2 3">
    <name type="scientific">Pseudarthrobacter niigatensis</name>
    <dbReference type="NCBI Taxonomy" id="369935"/>
    <lineage>
        <taxon>Bacteria</taxon>
        <taxon>Bacillati</taxon>
        <taxon>Actinomycetota</taxon>
        <taxon>Actinomycetes</taxon>
        <taxon>Micrococcales</taxon>
        <taxon>Micrococcaceae</taxon>
        <taxon>Pseudarthrobacter</taxon>
    </lineage>
</organism>
<name>A0AAJ1SWE0_9MICC</name>
<dbReference type="RefSeq" id="WP_307361693.1">
    <property type="nucleotide sequence ID" value="NZ_JAUSTB010000012.1"/>
</dbReference>
<dbReference type="Proteomes" id="UP001239267">
    <property type="component" value="Unassembled WGS sequence"/>
</dbReference>
<evidence type="ECO:0000256" key="1">
    <source>
        <dbReference type="SAM" id="MobiDB-lite"/>
    </source>
</evidence>
<feature type="region of interest" description="Disordered" evidence="1">
    <location>
        <begin position="1"/>
        <end position="30"/>
    </location>
</feature>
<gene>
    <name evidence="2" type="ORF">J2T23_003309</name>
</gene>
<protein>
    <submittedName>
        <fullName evidence="2">Uncharacterized protein</fullName>
    </submittedName>
</protein>
<dbReference type="AlphaFoldDB" id="A0AAJ1SWE0"/>
<proteinExistence type="predicted"/>
<evidence type="ECO:0000313" key="3">
    <source>
        <dbReference type="Proteomes" id="UP001239267"/>
    </source>
</evidence>
<dbReference type="EMBL" id="JAUSTB010000012">
    <property type="protein sequence ID" value="MDQ0147399.1"/>
    <property type="molecule type" value="Genomic_DNA"/>
</dbReference>
<sequence>MRQHTSTCPSDPAMAGKAATPRPRRKRARHPRLAVGDRVRFAEGTLAGTGVVDAVTSDYSIIWVWTDEGQGRRMFVQGYGSIVSALQEEAAEQEDPVAAC</sequence>
<evidence type="ECO:0000313" key="2">
    <source>
        <dbReference type="EMBL" id="MDQ0147399.1"/>
    </source>
</evidence>